<evidence type="ECO:0000259" key="2">
    <source>
        <dbReference type="Pfam" id="PF07143"/>
    </source>
</evidence>
<proteinExistence type="predicted"/>
<dbReference type="Pfam" id="PF17186">
    <property type="entry name" value="Lipocalin_9"/>
    <property type="match status" value="1"/>
</dbReference>
<dbReference type="KEGG" id="dti:Desti_2366"/>
<protein>
    <submittedName>
        <fullName evidence="3">Putative secreted hydrolase</fullName>
    </submittedName>
</protein>
<dbReference type="STRING" id="706587.Desti_2366"/>
<dbReference type="RefSeq" id="WP_014810194.1">
    <property type="nucleotide sequence ID" value="NC_018025.1"/>
</dbReference>
<dbReference type="SUPFAM" id="SSF159245">
    <property type="entry name" value="AttH-like"/>
    <property type="match status" value="1"/>
</dbReference>
<dbReference type="eggNOG" id="COG5621">
    <property type="taxonomic scope" value="Bacteria"/>
</dbReference>
<sequence length="398" mass="44484">MNSGGVAIRSGRYIFKSYEHEVLNIERIRKACAVIRTSALFLIVASLFWSLAVAAGDTGFKSAVPNRVFSFPKDHGKHPEFKTEWWYFTGNLATADKREFGFQLTFFRRGLTAETKRRSQWAVTDVYPAHFAITKVDSKEFFHSELISREGPGLARASESHLDVRVRDWNVKADSSGMRLFAEEGEYRLDLLLSQEKPTVLHGKDGYSLKGDSESQASYYYSLTRLKAGGHITFKGSTYEVSGLAWMDHEFGSSILLADQTGWDWFSIQMDDGTELMAFHMRKADGTTERPFGTFVPVQGEPMHLSGEQIVIKPSSTWKSPRTGAVYPARWSIEIPELGLNLEIEPFIPDQELAAIRSTGVVYWEGAVRVKGTKKGSEIAGKGYVELTGYAGSLGSKI</sequence>
<keyword evidence="1" id="KW-0812">Transmembrane</keyword>
<dbReference type="PANTHER" id="PTHR38591:SF1">
    <property type="entry name" value="BLL1000 PROTEIN"/>
    <property type="match status" value="1"/>
</dbReference>
<accession>I4C660</accession>
<keyword evidence="1" id="KW-1133">Transmembrane helix</keyword>
<feature type="domain" description="AttH" evidence="2">
    <location>
        <begin position="83"/>
        <end position="253"/>
    </location>
</feature>
<evidence type="ECO:0000256" key="1">
    <source>
        <dbReference type="SAM" id="Phobius"/>
    </source>
</evidence>
<gene>
    <name evidence="3" type="ordered locus">Desti_2366</name>
</gene>
<dbReference type="EMBL" id="CP003360">
    <property type="protein sequence ID" value="AFM25051.1"/>
    <property type="molecule type" value="Genomic_DNA"/>
</dbReference>
<dbReference type="Proteomes" id="UP000006055">
    <property type="component" value="Chromosome"/>
</dbReference>
<dbReference type="PANTHER" id="PTHR38591">
    <property type="entry name" value="HYDROLASE"/>
    <property type="match status" value="1"/>
</dbReference>
<dbReference type="GO" id="GO:0016787">
    <property type="term" value="F:hydrolase activity"/>
    <property type="evidence" value="ECO:0007669"/>
    <property type="project" value="UniProtKB-KW"/>
</dbReference>
<dbReference type="InterPro" id="IPR023374">
    <property type="entry name" value="AttH-like_dom_sf"/>
</dbReference>
<organism evidence="3 4">
    <name type="scientific">Desulfomonile tiedjei (strain ATCC 49306 / DSM 6799 / DCB-1)</name>
    <dbReference type="NCBI Taxonomy" id="706587"/>
    <lineage>
        <taxon>Bacteria</taxon>
        <taxon>Pseudomonadati</taxon>
        <taxon>Thermodesulfobacteriota</taxon>
        <taxon>Desulfomonilia</taxon>
        <taxon>Desulfomonilales</taxon>
        <taxon>Desulfomonilaceae</taxon>
        <taxon>Desulfomonile</taxon>
    </lineage>
</organism>
<dbReference type="Pfam" id="PF07143">
    <property type="entry name" value="CrtC"/>
    <property type="match status" value="1"/>
</dbReference>
<dbReference type="InterPro" id="IPR010791">
    <property type="entry name" value="AttH_dom"/>
</dbReference>
<keyword evidence="4" id="KW-1185">Reference proteome</keyword>
<keyword evidence="3" id="KW-0378">Hydrolase</keyword>
<dbReference type="AlphaFoldDB" id="I4C660"/>
<dbReference type="Gene3D" id="2.40.370.10">
    <property type="entry name" value="AttH-like domain"/>
    <property type="match status" value="2"/>
</dbReference>
<evidence type="ECO:0000313" key="4">
    <source>
        <dbReference type="Proteomes" id="UP000006055"/>
    </source>
</evidence>
<reference evidence="4" key="1">
    <citation type="submission" date="2012-06" db="EMBL/GenBank/DDBJ databases">
        <title>Complete sequence of chromosome of Desulfomonile tiedjei DSM 6799.</title>
        <authorList>
            <person name="Lucas S."/>
            <person name="Copeland A."/>
            <person name="Lapidus A."/>
            <person name="Glavina del Rio T."/>
            <person name="Dalin E."/>
            <person name="Tice H."/>
            <person name="Bruce D."/>
            <person name="Goodwin L."/>
            <person name="Pitluck S."/>
            <person name="Peters L."/>
            <person name="Ovchinnikova G."/>
            <person name="Zeytun A."/>
            <person name="Lu M."/>
            <person name="Kyrpides N."/>
            <person name="Mavromatis K."/>
            <person name="Ivanova N."/>
            <person name="Brettin T."/>
            <person name="Detter J.C."/>
            <person name="Han C."/>
            <person name="Larimer F."/>
            <person name="Land M."/>
            <person name="Hauser L."/>
            <person name="Markowitz V."/>
            <person name="Cheng J.-F."/>
            <person name="Hugenholtz P."/>
            <person name="Woyke T."/>
            <person name="Wu D."/>
            <person name="Spring S."/>
            <person name="Schroeder M."/>
            <person name="Brambilla E."/>
            <person name="Klenk H.-P."/>
            <person name="Eisen J.A."/>
        </authorList>
    </citation>
    <scope>NUCLEOTIDE SEQUENCE [LARGE SCALE GENOMIC DNA]</scope>
    <source>
        <strain evidence="4">ATCC 49306 / DSM 6799 / DCB-1</strain>
    </source>
</reference>
<evidence type="ECO:0000313" key="3">
    <source>
        <dbReference type="EMBL" id="AFM25051.1"/>
    </source>
</evidence>
<dbReference type="HOGENOM" id="CLU_040626_1_0_7"/>
<keyword evidence="1" id="KW-0472">Membrane</keyword>
<dbReference type="PATRIC" id="fig|706587.4.peg.2716"/>
<name>I4C660_DESTA</name>
<feature type="transmembrane region" description="Helical" evidence="1">
    <location>
        <begin position="33"/>
        <end position="52"/>
    </location>
</feature>
<dbReference type="OrthoDB" id="9770826at2"/>